<evidence type="ECO:0000313" key="6">
    <source>
        <dbReference type="EMBL" id="PIS22283.1"/>
    </source>
</evidence>
<feature type="transmembrane region" description="Helical" evidence="5">
    <location>
        <begin position="293"/>
        <end position="311"/>
    </location>
</feature>
<keyword evidence="4 5" id="KW-0472">Membrane</keyword>
<dbReference type="PANTHER" id="PTHR42723">
    <property type="entry name" value="CHLOROPHYLL SYNTHASE"/>
    <property type="match status" value="1"/>
</dbReference>
<dbReference type="GO" id="GO:0016020">
    <property type="term" value="C:membrane"/>
    <property type="evidence" value="ECO:0007669"/>
    <property type="project" value="UniProtKB-SubCell"/>
</dbReference>
<evidence type="ECO:0000256" key="1">
    <source>
        <dbReference type="ARBA" id="ARBA00004141"/>
    </source>
</evidence>
<keyword evidence="2 5" id="KW-0812">Transmembrane</keyword>
<organism evidence="6 7">
    <name type="scientific">candidate division WWE3 bacterium CG08_land_8_20_14_0_20_41_10</name>
    <dbReference type="NCBI Taxonomy" id="1975085"/>
    <lineage>
        <taxon>Bacteria</taxon>
        <taxon>Katanobacteria</taxon>
    </lineage>
</organism>
<dbReference type="GO" id="GO:0016765">
    <property type="term" value="F:transferase activity, transferring alkyl or aryl (other than methyl) groups"/>
    <property type="evidence" value="ECO:0007669"/>
    <property type="project" value="InterPro"/>
</dbReference>
<name>A0A2H0XBI0_UNCKA</name>
<dbReference type="CDD" id="cd13963">
    <property type="entry name" value="PT_UbiA_2"/>
    <property type="match status" value="1"/>
</dbReference>
<keyword evidence="3 5" id="KW-1133">Transmembrane helix</keyword>
<accession>A0A2H0XBI0</accession>
<dbReference type="InterPro" id="IPR050475">
    <property type="entry name" value="Prenyltransferase_related"/>
</dbReference>
<evidence type="ECO:0000256" key="4">
    <source>
        <dbReference type="ARBA" id="ARBA00023136"/>
    </source>
</evidence>
<dbReference type="InterPro" id="IPR000537">
    <property type="entry name" value="UbiA_prenyltransferase"/>
</dbReference>
<feature type="transmembrane region" description="Helical" evidence="5">
    <location>
        <begin position="134"/>
        <end position="154"/>
    </location>
</feature>
<feature type="transmembrane region" description="Helical" evidence="5">
    <location>
        <begin position="160"/>
        <end position="177"/>
    </location>
</feature>
<protein>
    <submittedName>
        <fullName evidence="6">Decaprenyl-phosphate phosphoribosyltransferase</fullName>
    </submittedName>
</protein>
<evidence type="ECO:0000313" key="7">
    <source>
        <dbReference type="Proteomes" id="UP000231252"/>
    </source>
</evidence>
<keyword evidence="6" id="KW-0328">Glycosyltransferase</keyword>
<keyword evidence="6" id="KW-0808">Transferase</keyword>
<dbReference type="PANTHER" id="PTHR42723:SF1">
    <property type="entry name" value="CHLOROPHYLL SYNTHASE, CHLOROPLASTIC"/>
    <property type="match status" value="1"/>
</dbReference>
<reference evidence="7" key="1">
    <citation type="submission" date="2017-09" db="EMBL/GenBank/DDBJ databases">
        <title>Depth-based differentiation of microbial function through sediment-hosted aquifers and enrichment of novel symbionts in the deep terrestrial subsurface.</title>
        <authorList>
            <person name="Probst A.J."/>
            <person name="Ladd B."/>
            <person name="Jarett J.K."/>
            <person name="Geller-Mcgrath D.E."/>
            <person name="Sieber C.M.K."/>
            <person name="Emerson J.B."/>
            <person name="Anantharaman K."/>
            <person name="Thomas B.C."/>
            <person name="Malmstrom R."/>
            <person name="Stieglmeier M."/>
            <person name="Klingl A."/>
            <person name="Woyke T."/>
            <person name="Ryan C.M."/>
            <person name="Banfield J.F."/>
        </authorList>
    </citation>
    <scope>NUCLEOTIDE SEQUENCE [LARGE SCALE GENOMIC DNA]</scope>
</reference>
<comment type="subcellular location">
    <subcellularLocation>
        <location evidence="1">Membrane</location>
        <topology evidence="1">Multi-pass membrane protein</topology>
    </subcellularLocation>
</comment>
<gene>
    <name evidence="6" type="ORF">COT50_02770</name>
</gene>
<feature type="transmembrane region" description="Helical" evidence="5">
    <location>
        <begin position="210"/>
        <end position="229"/>
    </location>
</feature>
<evidence type="ECO:0000256" key="3">
    <source>
        <dbReference type="ARBA" id="ARBA00022989"/>
    </source>
</evidence>
<dbReference type="InterPro" id="IPR044878">
    <property type="entry name" value="UbiA_sf"/>
</dbReference>
<dbReference type="NCBIfam" id="NF008978">
    <property type="entry name" value="PRK12324.1-4"/>
    <property type="match status" value="1"/>
</dbReference>
<dbReference type="EMBL" id="PEYU01000063">
    <property type="protein sequence ID" value="PIS22283.1"/>
    <property type="molecule type" value="Genomic_DNA"/>
</dbReference>
<comment type="caution">
    <text evidence="6">The sequence shown here is derived from an EMBL/GenBank/DDBJ whole genome shotgun (WGS) entry which is preliminary data.</text>
</comment>
<dbReference type="GO" id="GO:0016757">
    <property type="term" value="F:glycosyltransferase activity"/>
    <property type="evidence" value="ECO:0007669"/>
    <property type="project" value="UniProtKB-KW"/>
</dbReference>
<proteinExistence type="predicted"/>
<dbReference type="Pfam" id="PF01040">
    <property type="entry name" value="UbiA"/>
    <property type="match status" value="1"/>
</dbReference>
<feature type="transmembrane region" description="Helical" evidence="5">
    <location>
        <begin position="255"/>
        <end position="272"/>
    </location>
</feature>
<dbReference type="AlphaFoldDB" id="A0A2H0XBI0"/>
<sequence length="318" mass="35939">MLNIIYQLIRTARPRQWLKNFAVFAPITFAGLLLEPKNFELAVRAFLVFCALSSATYFMNDIVDADKDKLHPIKRNRPIPSGKLSEKLAVMTSILLATVGLIYAYKQVGSYFTAICMLYLVMQVCYSFYFRHVIILDSLIVAAGFIIRVFAGGVASYSSVSSWLLLTTIGLSLLLAFGKRRSEKTILVQHQTSQSQPETRATLRHYPDSLLDSMISTSASFCLITYALFTFQTSPHEVTSDFVKYLPSILGNPKWLMVTIPVVIYGVARYLYVMYEKGDAESPERVLLSDKPLLVTVLLWTITILFILYGLPRFTTLF</sequence>
<evidence type="ECO:0000256" key="5">
    <source>
        <dbReference type="SAM" id="Phobius"/>
    </source>
</evidence>
<feature type="transmembrane region" description="Helical" evidence="5">
    <location>
        <begin position="17"/>
        <end position="35"/>
    </location>
</feature>
<dbReference type="Proteomes" id="UP000231252">
    <property type="component" value="Unassembled WGS sequence"/>
</dbReference>
<dbReference type="Gene3D" id="1.10.357.140">
    <property type="entry name" value="UbiA prenyltransferase"/>
    <property type="match status" value="1"/>
</dbReference>
<evidence type="ECO:0000256" key="2">
    <source>
        <dbReference type="ARBA" id="ARBA00022692"/>
    </source>
</evidence>